<dbReference type="WBParaSite" id="Hba_21636">
    <property type="protein sequence ID" value="Hba_21636"/>
    <property type="gene ID" value="Hba_21636"/>
</dbReference>
<evidence type="ECO:0000313" key="2">
    <source>
        <dbReference type="Proteomes" id="UP000095283"/>
    </source>
</evidence>
<evidence type="ECO:0000313" key="3">
    <source>
        <dbReference type="WBParaSite" id="Hba_21636"/>
    </source>
</evidence>
<feature type="signal peptide" evidence="1">
    <location>
        <begin position="1"/>
        <end position="22"/>
    </location>
</feature>
<feature type="chain" id="PRO_5009311433" evidence="1">
    <location>
        <begin position="23"/>
        <end position="249"/>
    </location>
</feature>
<keyword evidence="1" id="KW-0732">Signal</keyword>
<reference evidence="3" key="1">
    <citation type="submission" date="2016-11" db="UniProtKB">
        <authorList>
            <consortium name="WormBaseParasite"/>
        </authorList>
    </citation>
    <scope>IDENTIFICATION</scope>
</reference>
<accession>A0A1I7XVN6</accession>
<keyword evidence="2" id="KW-1185">Reference proteome</keyword>
<evidence type="ECO:0000256" key="1">
    <source>
        <dbReference type="SAM" id="SignalP"/>
    </source>
</evidence>
<dbReference type="Proteomes" id="UP000095283">
    <property type="component" value="Unplaced"/>
</dbReference>
<sequence>MGTLRLLLLMLILVAVIGTCHEDRFKELKSINPIMRYLAQTRLRKKLPVLEALAAKKQQVDSMKYRNCFFSPVQCQLPVVVKLDPLVSALKPDLQEFLGGHTDVDLWFPFYKYASLLGQFKISTACDLDCYDFDSFLTKPCRWRNEEVSCDGVHDELDFIRMKGSWGLDEGEIIFGKEDRADGFFLIVGSEKKLPPTYSAMLVSDPIQCQEGDGLVKLKHWTSPGVKVRVCISCPEVSERSQYNSTRTV</sequence>
<protein>
    <submittedName>
        <fullName evidence="3">ADP-ribosyl cyclase/cyclic ADP-ribose hydrolase</fullName>
    </submittedName>
</protein>
<name>A0A1I7XVN6_HETBA</name>
<organism evidence="2 3">
    <name type="scientific">Heterorhabditis bacteriophora</name>
    <name type="common">Entomopathogenic nematode worm</name>
    <dbReference type="NCBI Taxonomy" id="37862"/>
    <lineage>
        <taxon>Eukaryota</taxon>
        <taxon>Metazoa</taxon>
        <taxon>Ecdysozoa</taxon>
        <taxon>Nematoda</taxon>
        <taxon>Chromadorea</taxon>
        <taxon>Rhabditida</taxon>
        <taxon>Rhabditina</taxon>
        <taxon>Rhabditomorpha</taxon>
        <taxon>Strongyloidea</taxon>
        <taxon>Heterorhabditidae</taxon>
        <taxon>Heterorhabditis</taxon>
    </lineage>
</organism>
<proteinExistence type="predicted"/>
<dbReference type="AlphaFoldDB" id="A0A1I7XVN6"/>